<evidence type="ECO:0000256" key="1">
    <source>
        <dbReference type="ARBA" id="ARBA00023122"/>
    </source>
</evidence>
<dbReference type="PANTHER" id="PTHR43080:SF2">
    <property type="entry name" value="CBS DOMAIN-CONTAINING PROTEIN"/>
    <property type="match status" value="1"/>
</dbReference>
<gene>
    <name evidence="4" type="ORF">P4G45_01765</name>
    <name evidence="5" type="ORF">P8936_01735</name>
</gene>
<dbReference type="CDD" id="cd04623">
    <property type="entry name" value="CBS_pair_bac_euk"/>
    <property type="match status" value="1"/>
</dbReference>
<dbReference type="AlphaFoldDB" id="A0AAU7CZZ0"/>
<dbReference type="InterPro" id="IPR051257">
    <property type="entry name" value="Diverse_CBS-Domain"/>
</dbReference>
<feature type="domain" description="CBS" evidence="3">
    <location>
        <begin position="13"/>
        <end position="71"/>
    </location>
</feature>
<dbReference type="PROSITE" id="PS51371">
    <property type="entry name" value="CBS"/>
    <property type="match status" value="2"/>
</dbReference>
<dbReference type="InterPro" id="IPR046342">
    <property type="entry name" value="CBS_dom_sf"/>
</dbReference>
<feature type="domain" description="CBS" evidence="3">
    <location>
        <begin position="80"/>
        <end position="135"/>
    </location>
</feature>
<evidence type="ECO:0000259" key="3">
    <source>
        <dbReference type="PROSITE" id="PS51371"/>
    </source>
</evidence>
<name>A0AAU7CZZ0_9BACT</name>
<dbReference type="PANTHER" id="PTHR43080">
    <property type="entry name" value="CBS DOMAIN-CONTAINING PROTEIN CBSX3, MITOCHONDRIAL"/>
    <property type="match status" value="1"/>
</dbReference>
<dbReference type="InterPro" id="IPR000644">
    <property type="entry name" value="CBS_dom"/>
</dbReference>
<reference evidence="4" key="1">
    <citation type="submission" date="2023-03" db="EMBL/GenBank/DDBJ databases">
        <title>Edaphobacter sp.</title>
        <authorList>
            <person name="Huber K.J."/>
            <person name="Papendorf J."/>
            <person name="Pilke C."/>
            <person name="Bunk B."/>
            <person name="Sproeer C."/>
            <person name="Pester M."/>
        </authorList>
    </citation>
    <scope>NUCLEOTIDE SEQUENCE</scope>
    <source>
        <strain evidence="4">DSM 109919</strain>
        <strain evidence="5">DSM 109920</strain>
    </source>
</reference>
<dbReference type="KEGG" id="epl:P4G45_01765"/>
<dbReference type="SMART" id="SM00116">
    <property type="entry name" value="CBS"/>
    <property type="match status" value="2"/>
</dbReference>
<dbReference type="EMBL" id="CP121195">
    <property type="protein sequence ID" value="XBH13904.1"/>
    <property type="molecule type" value="Genomic_DNA"/>
</dbReference>
<evidence type="ECO:0000313" key="5">
    <source>
        <dbReference type="EMBL" id="XBH13904.1"/>
    </source>
</evidence>
<keyword evidence="1 2" id="KW-0129">CBS domain</keyword>
<accession>A0AAU7CZZ0</accession>
<sequence>MSELRTTIGAVLKQKAGEVWSTRPDASVYEAIVLMAEKGVGALLVMDNGALVGIISERDYARKVILQERSSKETAVAEIMTSPVISVSLQHTVGDCMRMVTDHRIRHLPVVHGGAVVGMISIGDLVNCVISEQEERIRHLEAYISQ</sequence>
<dbReference type="InterPro" id="IPR044725">
    <property type="entry name" value="CBSX3_CBS_dom"/>
</dbReference>
<proteinExistence type="predicted"/>
<evidence type="ECO:0000313" key="4">
    <source>
        <dbReference type="EMBL" id="XBH10475.1"/>
    </source>
</evidence>
<dbReference type="Gene3D" id="3.10.580.10">
    <property type="entry name" value="CBS-domain"/>
    <property type="match status" value="1"/>
</dbReference>
<protein>
    <submittedName>
        <fullName evidence="4">CBS domain-containing protein</fullName>
    </submittedName>
</protein>
<dbReference type="EMBL" id="CP121194">
    <property type="protein sequence ID" value="XBH10475.1"/>
    <property type="molecule type" value="Genomic_DNA"/>
</dbReference>
<dbReference type="SUPFAM" id="SSF54631">
    <property type="entry name" value="CBS-domain pair"/>
    <property type="match status" value="1"/>
</dbReference>
<accession>A0AAU7D866</accession>
<dbReference type="RefSeq" id="WP_348267981.1">
    <property type="nucleotide sequence ID" value="NZ_CP121194.1"/>
</dbReference>
<dbReference type="Pfam" id="PF00571">
    <property type="entry name" value="CBS"/>
    <property type="match status" value="2"/>
</dbReference>
<evidence type="ECO:0000256" key="2">
    <source>
        <dbReference type="PROSITE-ProRule" id="PRU00703"/>
    </source>
</evidence>
<organism evidence="4">
    <name type="scientific">Edaphobacter paludis</name>
    <dbReference type="NCBI Taxonomy" id="3035702"/>
    <lineage>
        <taxon>Bacteria</taxon>
        <taxon>Pseudomonadati</taxon>
        <taxon>Acidobacteriota</taxon>
        <taxon>Terriglobia</taxon>
        <taxon>Terriglobales</taxon>
        <taxon>Acidobacteriaceae</taxon>
        <taxon>Edaphobacter</taxon>
    </lineage>
</organism>